<proteinExistence type="predicted"/>
<feature type="transmembrane region" description="Helical" evidence="6">
    <location>
        <begin position="383"/>
        <end position="401"/>
    </location>
</feature>
<comment type="subcellular location">
    <subcellularLocation>
        <location evidence="1">Membrane</location>
        <topology evidence="1">Multi-pass membrane protein</topology>
    </subcellularLocation>
</comment>
<feature type="transmembrane region" description="Helical" evidence="6">
    <location>
        <begin position="110"/>
        <end position="128"/>
    </location>
</feature>
<keyword evidence="5 6" id="KW-0472">Membrane</keyword>
<feature type="transmembrane region" description="Helical" evidence="6">
    <location>
        <begin position="407"/>
        <end position="428"/>
    </location>
</feature>
<feature type="transmembrane region" description="Helical" evidence="6">
    <location>
        <begin position="482"/>
        <end position="501"/>
    </location>
</feature>
<feature type="transmembrane region" description="Helical" evidence="6">
    <location>
        <begin position="42"/>
        <end position="61"/>
    </location>
</feature>
<dbReference type="Gene3D" id="1.20.1740.10">
    <property type="entry name" value="Amino acid/polyamine transporter I"/>
    <property type="match status" value="1"/>
</dbReference>
<keyword evidence="2" id="KW-0813">Transport</keyword>
<keyword evidence="3 6" id="KW-0812">Transmembrane</keyword>
<evidence type="ECO:0000256" key="5">
    <source>
        <dbReference type="ARBA" id="ARBA00023136"/>
    </source>
</evidence>
<feature type="transmembrane region" description="Helical" evidence="6">
    <location>
        <begin position="328"/>
        <end position="353"/>
    </location>
</feature>
<feature type="transmembrane region" description="Helical" evidence="6">
    <location>
        <begin position="183"/>
        <end position="215"/>
    </location>
</feature>
<dbReference type="InterPro" id="IPR002293">
    <property type="entry name" value="AA/rel_permease1"/>
</dbReference>
<dbReference type="EMBL" id="MU404359">
    <property type="protein sequence ID" value="KAI1609748.1"/>
    <property type="molecule type" value="Genomic_DNA"/>
</dbReference>
<dbReference type="GO" id="GO:0016020">
    <property type="term" value="C:membrane"/>
    <property type="evidence" value="ECO:0007669"/>
    <property type="project" value="UniProtKB-SubCell"/>
</dbReference>
<evidence type="ECO:0000256" key="3">
    <source>
        <dbReference type="ARBA" id="ARBA00022692"/>
    </source>
</evidence>
<name>A0AAN6DPQ1_9EURO</name>
<feature type="transmembrane region" description="Helical" evidence="6">
    <location>
        <begin position="448"/>
        <end position="470"/>
    </location>
</feature>
<dbReference type="PANTHER" id="PTHR45649">
    <property type="entry name" value="AMINO-ACID PERMEASE BAT1"/>
    <property type="match status" value="1"/>
</dbReference>
<evidence type="ECO:0000256" key="1">
    <source>
        <dbReference type="ARBA" id="ARBA00004141"/>
    </source>
</evidence>
<keyword evidence="4 6" id="KW-1133">Transmembrane helix</keyword>
<evidence type="ECO:0000256" key="4">
    <source>
        <dbReference type="ARBA" id="ARBA00022989"/>
    </source>
</evidence>
<comment type="caution">
    <text evidence="7">The sequence shown here is derived from an EMBL/GenBank/DDBJ whole genome shotgun (WGS) entry which is preliminary data.</text>
</comment>
<evidence type="ECO:0000256" key="6">
    <source>
        <dbReference type="SAM" id="Phobius"/>
    </source>
</evidence>
<organism evidence="7 8">
    <name type="scientific">Exophiala viscosa</name>
    <dbReference type="NCBI Taxonomy" id="2486360"/>
    <lineage>
        <taxon>Eukaryota</taxon>
        <taxon>Fungi</taxon>
        <taxon>Dikarya</taxon>
        <taxon>Ascomycota</taxon>
        <taxon>Pezizomycotina</taxon>
        <taxon>Eurotiomycetes</taxon>
        <taxon>Chaetothyriomycetidae</taxon>
        <taxon>Chaetothyriales</taxon>
        <taxon>Herpotrichiellaceae</taxon>
        <taxon>Exophiala</taxon>
    </lineage>
</organism>
<sequence>MSGAADSINAMEAKGPLSEEQKVYISSGINPVIPDVQMRKRFSFLSLYAIFVAGTAGVLVAGGPTVLVWGFVISAVAACCIAFSLAEFASIWPSAAGQYHWAVALAPRKYKAVVGWYSAWILLMMNLLSSLSAMFAGAFSLQAAVLISVDSYTSERYHTCLIIIAIIILAMLINIFMPHSLHYISLVAVVVVLTFLGGTFTHVAGFFAIIITLLATTKNKNSGKEVFGSLENYTGYHNTAAAFFIGLLPTATGFSTLDLPARYAEETKKPHEDVSRAMFWGVLTSAAIGLPFVLTIAFCMGDPAVLLTSPIASHSPLAAIVYNSTGSIGAAITLACTIIIVAVVSAIDCMGGISRIIMAQSRDGVIPCGHVFAKINLRWNTPINAVLLASFIQACIALIYIGNSTAFYCILSGVFTLQVLSYGLPIALHLFRRKTMNLTYGPWKMRWYGYLVNGLGLILYAILFVAVSLPTGLPVTAADMNYAAPIAGITLILATILWFAWGRRQYLGAMIVTNGITAGTEVGQEKGM</sequence>
<dbReference type="PIRSF" id="PIRSF006060">
    <property type="entry name" value="AA_transporter"/>
    <property type="match status" value="1"/>
</dbReference>
<reference evidence="7" key="1">
    <citation type="journal article" date="2022" name="bioRxiv">
        <title>Deciphering the potential niche of two novel black yeast fungi from a biological soil crust based on their genomes, phenotypes, and melanin regulation.</title>
        <authorList>
            <consortium name="DOE Joint Genome Institute"/>
            <person name="Carr E.C."/>
            <person name="Barton Q."/>
            <person name="Grambo S."/>
            <person name="Sullivan M."/>
            <person name="Renfro C.M."/>
            <person name="Kuo A."/>
            <person name="Pangilinan J."/>
            <person name="Lipzen A."/>
            <person name="Keymanesh K."/>
            <person name="Savage E."/>
            <person name="Barry K."/>
            <person name="Grigoriev I.V."/>
            <person name="Riekhof W.R."/>
            <person name="Harris S.S."/>
        </authorList>
    </citation>
    <scope>NUCLEOTIDE SEQUENCE</scope>
    <source>
        <strain evidence="7">JF 03-4F</strain>
    </source>
</reference>
<feature type="transmembrane region" description="Helical" evidence="6">
    <location>
        <begin position="277"/>
        <end position="297"/>
    </location>
</feature>
<dbReference type="GO" id="GO:0022857">
    <property type="term" value="F:transmembrane transporter activity"/>
    <property type="evidence" value="ECO:0007669"/>
    <property type="project" value="InterPro"/>
</dbReference>
<gene>
    <name evidence="7" type="ORF">EDD36DRAFT_477419</name>
</gene>
<dbReference type="Pfam" id="PF13520">
    <property type="entry name" value="AA_permease_2"/>
    <property type="match status" value="1"/>
</dbReference>
<evidence type="ECO:0000256" key="2">
    <source>
        <dbReference type="ARBA" id="ARBA00022448"/>
    </source>
</evidence>
<dbReference type="PANTHER" id="PTHR45649:SF14">
    <property type="entry name" value="GABA PERMEASE"/>
    <property type="match status" value="1"/>
</dbReference>
<accession>A0AAN6DPQ1</accession>
<evidence type="ECO:0000313" key="8">
    <source>
        <dbReference type="Proteomes" id="UP001203852"/>
    </source>
</evidence>
<evidence type="ECO:0000313" key="7">
    <source>
        <dbReference type="EMBL" id="KAI1609748.1"/>
    </source>
</evidence>
<protein>
    <submittedName>
        <fullName evidence="7">Amino acid/polyamine transporter I</fullName>
    </submittedName>
</protein>
<feature type="transmembrane region" description="Helical" evidence="6">
    <location>
        <begin position="67"/>
        <end position="89"/>
    </location>
</feature>
<dbReference type="Proteomes" id="UP001203852">
    <property type="component" value="Unassembled WGS sequence"/>
</dbReference>
<dbReference type="AlphaFoldDB" id="A0AAN6DPQ1"/>
<feature type="transmembrane region" description="Helical" evidence="6">
    <location>
        <begin position="236"/>
        <end position="257"/>
    </location>
</feature>
<feature type="transmembrane region" description="Helical" evidence="6">
    <location>
        <begin position="159"/>
        <end position="177"/>
    </location>
</feature>
<keyword evidence="8" id="KW-1185">Reference proteome</keyword>